<evidence type="ECO:0000256" key="4">
    <source>
        <dbReference type="ARBA" id="ARBA00022741"/>
    </source>
</evidence>
<feature type="domain" description="Guanylate kinase/L-type calcium channel beta subunit" evidence="7">
    <location>
        <begin position="1"/>
        <end position="182"/>
    </location>
</feature>
<gene>
    <name evidence="6 8" type="primary">phnN</name>
    <name evidence="8" type="ORF">HCU01_28980</name>
    <name evidence="9" type="ORF">SAMN05660971_03416</name>
</gene>
<comment type="similarity">
    <text evidence="6">Belongs to the ribose 1,5-bisphosphokinase family.</text>
</comment>
<reference evidence="9 10" key="1">
    <citation type="submission" date="2016-11" db="EMBL/GenBank/DDBJ databases">
        <authorList>
            <person name="Jaros S."/>
            <person name="Januszkiewicz K."/>
            <person name="Wedrychowicz H."/>
        </authorList>
    </citation>
    <scope>NUCLEOTIDE SEQUENCE [LARGE SCALE GENOMIC DNA]</scope>
    <source>
        <strain evidence="9 10">DSM 4740</strain>
    </source>
</reference>
<comment type="catalytic activity">
    <reaction evidence="1 6">
        <text>alpha-D-ribose 1,5-bisphosphate + ATP = 5-phospho-alpha-D-ribose 1-diphosphate + ADP</text>
        <dbReference type="Rhea" id="RHEA:20109"/>
        <dbReference type="ChEBI" id="CHEBI:30616"/>
        <dbReference type="ChEBI" id="CHEBI:58017"/>
        <dbReference type="ChEBI" id="CHEBI:68688"/>
        <dbReference type="ChEBI" id="CHEBI:456216"/>
        <dbReference type="EC" id="2.7.4.23"/>
    </reaction>
</comment>
<evidence type="ECO:0000256" key="6">
    <source>
        <dbReference type="HAMAP-Rule" id="MF_00836"/>
    </source>
</evidence>
<dbReference type="GO" id="GO:0033863">
    <property type="term" value="F:ribose 1,5-bisphosphate phosphokinase activity"/>
    <property type="evidence" value="ECO:0007669"/>
    <property type="project" value="UniProtKB-UniRule"/>
</dbReference>
<dbReference type="Proteomes" id="UP000321726">
    <property type="component" value="Unassembled WGS sequence"/>
</dbReference>
<evidence type="ECO:0000256" key="2">
    <source>
        <dbReference type="ARBA" id="ARBA00005069"/>
    </source>
</evidence>
<comment type="function">
    <text evidence="6">Catalyzes the phosphorylation of ribose 1,5-bisphosphate to 5-phospho-D-ribosyl alpha-1-diphosphate (PRPP).</text>
</comment>
<protein>
    <recommendedName>
        <fullName evidence="6">Ribose 1,5-bisphosphate phosphokinase PhnN</fullName>
        <ecNumber evidence="6">2.7.4.23</ecNumber>
    </recommendedName>
    <alternativeName>
        <fullName evidence="6">Ribose 1,5-bisphosphokinase</fullName>
    </alternativeName>
</protein>
<evidence type="ECO:0000256" key="3">
    <source>
        <dbReference type="ARBA" id="ARBA00022679"/>
    </source>
</evidence>
<dbReference type="InterPro" id="IPR012699">
    <property type="entry name" value="PhnN"/>
</dbReference>
<evidence type="ECO:0000313" key="11">
    <source>
        <dbReference type="Proteomes" id="UP000321726"/>
    </source>
</evidence>
<dbReference type="GO" id="GO:0005524">
    <property type="term" value="F:ATP binding"/>
    <property type="evidence" value="ECO:0007669"/>
    <property type="project" value="UniProtKB-KW"/>
</dbReference>
<keyword evidence="3 6" id="KW-0808">Transferase</keyword>
<dbReference type="InterPro" id="IPR027417">
    <property type="entry name" value="P-loop_NTPase"/>
</dbReference>
<dbReference type="NCBIfam" id="TIGR02322">
    <property type="entry name" value="phosphon_PhnN"/>
    <property type="match status" value="1"/>
</dbReference>
<dbReference type="RefSeq" id="WP_073436423.1">
    <property type="nucleotide sequence ID" value="NZ_BJXU01000120.1"/>
</dbReference>
<evidence type="ECO:0000256" key="1">
    <source>
        <dbReference type="ARBA" id="ARBA00000373"/>
    </source>
</evidence>
<organism evidence="9 10">
    <name type="scientific">Halomonas cupida</name>
    <dbReference type="NCBI Taxonomy" id="44933"/>
    <lineage>
        <taxon>Bacteria</taxon>
        <taxon>Pseudomonadati</taxon>
        <taxon>Pseudomonadota</taxon>
        <taxon>Gammaproteobacteria</taxon>
        <taxon>Oceanospirillales</taxon>
        <taxon>Halomonadaceae</taxon>
        <taxon>Halomonas</taxon>
    </lineage>
</organism>
<evidence type="ECO:0000259" key="7">
    <source>
        <dbReference type="SMART" id="SM00072"/>
    </source>
</evidence>
<name>A0A1M7KAD2_9GAMM</name>
<comment type="caution">
    <text evidence="6">Lacks conserved residue(s) required for the propagation of feature annotation.</text>
</comment>
<dbReference type="EC" id="2.7.4.23" evidence="6"/>
<accession>A0A1M7KAD2</accession>
<dbReference type="EMBL" id="BJXU01000120">
    <property type="protein sequence ID" value="GEN24949.1"/>
    <property type="molecule type" value="Genomic_DNA"/>
</dbReference>
<dbReference type="NCBIfam" id="NF007485">
    <property type="entry name" value="PRK10078.1"/>
    <property type="match status" value="1"/>
</dbReference>
<keyword evidence="5 6" id="KW-0067">ATP-binding</keyword>
<sequence length="199" mass="21884">MGVLIYLIGASGVGKDSLLDAAREARCDWLVAHRYITRASGKGENSIALTEAEFEARHERQLFCLTWQAHGLCYGVGTEVETWCRESATVLLNGSRRALPRARERFGESLVPVVVTAPSDVLRQRLERRGREGSEEIAHRLARHAEVEAELERDFPGLPRIDNGGSLEASLSSLAAIVDGLESRHLRGGDECRRHGSGV</sequence>
<dbReference type="SMART" id="SM00072">
    <property type="entry name" value="GuKc"/>
    <property type="match status" value="1"/>
</dbReference>
<keyword evidence="11" id="KW-1185">Reference proteome</keyword>
<reference evidence="8 11" key="2">
    <citation type="submission" date="2019-07" db="EMBL/GenBank/DDBJ databases">
        <title>Whole genome shotgun sequence of Halomonas cupida NBRC 102219.</title>
        <authorList>
            <person name="Hosoyama A."/>
            <person name="Uohara A."/>
            <person name="Ohji S."/>
            <person name="Ichikawa N."/>
        </authorList>
    </citation>
    <scope>NUCLEOTIDE SEQUENCE [LARGE SCALE GENOMIC DNA]</scope>
    <source>
        <strain evidence="8 11">NBRC 102219</strain>
    </source>
</reference>
<dbReference type="STRING" id="44933.SAMN05660971_03416"/>
<dbReference type="InterPro" id="IPR008145">
    <property type="entry name" value="GK/Ca_channel_bsu"/>
</dbReference>
<proteinExistence type="inferred from homology"/>
<dbReference type="Gene3D" id="3.40.50.300">
    <property type="entry name" value="P-loop containing nucleotide triphosphate hydrolases"/>
    <property type="match status" value="1"/>
</dbReference>
<dbReference type="Proteomes" id="UP000184123">
    <property type="component" value="Unassembled WGS sequence"/>
</dbReference>
<evidence type="ECO:0000256" key="5">
    <source>
        <dbReference type="ARBA" id="ARBA00022840"/>
    </source>
</evidence>
<dbReference type="UniPathway" id="UPA00087">
    <property type="reaction ID" value="UER00175"/>
</dbReference>
<comment type="pathway">
    <text evidence="2 6">Metabolic intermediate biosynthesis; 5-phospho-alpha-D-ribose 1-diphosphate biosynthesis; 5-phospho-alpha-D-ribose 1-diphosphate from D-ribose 5-phosphate (route II): step 3/3.</text>
</comment>
<dbReference type="GO" id="GO:0019634">
    <property type="term" value="P:organic phosphonate metabolic process"/>
    <property type="evidence" value="ECO:0007669"/>
    <property type="project" value="UniProtKB-UniRule"/>
</dbReference>
<dbReference type="GO" id="GO:0006015">
    <property type="term" value="P:5-phosphoribose 1-diphosphate biosynthetic process"/>
    <property type="evidence" value="ECO:0007669"/>
    <property type="project" value="UniProtKB-UniRule"/>
</dbReference>
<keyword evidence="4 6" id="KW-0547">Nucleotide-binding</keyword>
<keyword evidence="9" id="KW-0418">Kinase</keyword>
<evidence type="ECO:0000313" key="10">
    <source>
        <dbReference type="Proteomes" id="UP000184123"/>
    </source>
</evidence>
<evidence type="ECO:0000313" key="8">
    <source>
        <dbReference type="EMBL" id="GEN24949.1"/>
    </source>
</evidence>
<dbReference type="AlphaFoldDB" id="A0A1M7KAD2"/>
<evidence type="ECO:0000313" key="9">
    <source>
        <dbReference type="EMBL" id="SHM62175.1"/>
    </source>
</evidence>
<dbReference type="OrthoDB" id="341217at2"/>
<dbReference type="EMBL" id="FRCA01000010">
    <property type="protein sequence ID" value="SHM62175.1"/>
    <property type="molecule type" value="Genomic_DNA"/>
</dbReference>
<dbReference type="HAMAP" id="MF_00836">
    <property type="entry name" value="PhnN"/>
    <property type="match status" value="1"/>
</dbReference>
<dbReference type="SUPFAM" id="SSF52540">
    <property type="entry name" value="P-loop containing nucleoside triphosphate hydrolases"/>
    <property type="match status" value="1"/>
</dbReference>